<protein>
    <submittedName>
        <fullName evidence="1">Uncharacterized protein</fullName>
    </submittedName>
</protein>
<dbReference type="Gene3D" id="3.30.420.10">
    <property type="entry name" value="Ribonuclease H-like superfamily/Ribonuclease H"/>
    <property type="match status" value="1"/>
</dbReference>
<reference evidence="1" key="2">
    <citation type="journal article" date="2014" name="BMC Genomics">
        <title>A genomic perspective to assessing quality of mass-reared SIT flies used in Mediterranean fruit fly (Ceratitis capitata) eradication in California.</title>
        <authorList>
            <person name="Calla B."/>
            <person name="Hall B."/>
            <person name="Hou S."/>
            <person name="Geib S.M."/>
        </authorList>
    </citation>
    <scope>NUCLEOTIDE SEQUENCE</scope>
</reference>
<dbReference type="EMBL" id="GAMC01013985">
    <property type="protein sequence ID" value="JAB92570.1"/>
    <property type="molecule type" value="mRNA"/>
</dbReference>
<accession>W8AUP5</accession>
<name>W8AUP5_CERCA</name>
<evidence type="ECO:0000313" key="1">
    <source>
        <dbReference type="EMBL" id="JAB92570.1"/>
    </source>
</evidence>
<sequence>MFEVHFWLNVCLKKQNCRFWSEDQPEALQELPMHPEKVTVWCSLSAGGITRTYFLKGDANRNATVNSERGKREMISNFFLPKMQELDLHDMWFNKTVPQAAQHA</sequence>
<dbReference type="GO" id="GO:0003676">
    <property type="term" value="F:nucleic acid binding"/>
    <property type="evidence" value="ECO:0007669"/>
    <property type="project" value="InterPro"/>
</dbReference>
<organism evidence="1">
    <name type="scientific">Ceratitis capitata</name>
    <name type="common">Mediterranean fruit fly</name>
    <name type="synonym">Tephritis capitata</name>
    <dbReference type="NCBI Taxonomy" id="7213"/>
    <lineage>
        <taxon>Eukaryota</taxon>
        <taxon>Metazoa</taxon>
        <taxon>Ecdysozoa</taxon>
        <taxon>Arthropoda</taxon>
        <taxon>Hexapoda</taxon>
        <taxon>Insecta</taxon>
        <taxon>Pterygota</taxon>
        <taxon>Neoptera</taxon>
        <taxon>Endopterygota</taxon>
        <taxon>Diptera</taxon>
        <taxon>Brachycera</taxon>
        <taxon>Muscomorpha</taxon>
        <taxon>Tephritoidea</taxon>
        <taxon>Tephritidae</taxon>
        <taxon>Ceratitis</taxon>
        <taxon>Ceratitis</taxon>
    </lineage>
</organism>
<reference evidence="1" key="1">
    <citation type="submission" date="2013-07" db="EMBL/GenBank/DDBJ databases">
        <authorList>
            <person name="Geib S."/>
        </authorList>
    </citation>
    <scope>NUCLEOTIDE SEQUENCE</scope>
</reference>
<dbReference type="AlphaFoldDB" id="W8AUP5"/>
<dbReference type="InterPro" id="IPR036397">
    <property type="entry name" value="RNaseH_sf"/>
</dbReference>
<proteinExistence type="evidence at transcript level"/>